<keyword evidence="4" id="KW-1185">Reference proteome</keyword>
<feature type="signal peptide" evidence="2">
    <location>
        <begin position="1"/>
        <end position="23"/>
    </location>
</feature>
<dbReference type="EMBL" id="QURL01000002">
    <property type="protein sequence ID" value="RFC65029.1"/>
    <property type="molecule type" value="Genomic_DNA"/>
</dbReference>
<organism evidence="3 4">
    <name type="scientific">Fulvimarina endophytica</name>
    <dbReference type="NCBI Taxonomy" id="2293836"/>
    <lineage>
        <taxon>Bacteria</taxon>
        <taxon>Pseudomonadati</taxon>
        <taxon>Pseudomonadota</taxon>
        <taxon>Alphaproteobacteria</taxon>
        <taxon>Hyphomicrobiales</taxon>
        <taxon>Aurantimonadaceae</taxon>
        <taxon>Fulvimarina</taxon>
    </lineage>
</organism>
<evidence type="ECO:0000256" key="1">
    <source>
        <dbReference type="SAM" id="Phobius"/>
    </source>
</evidence>
<dbReference type="RefSeq" id="WP_116681927.1">
    <property type="nucleotide sequence ID" value="NZ_QURL01000002.1"/>
</dbReference>
<feature type="chain" id="PRO_5017067908" evidence="2">
    <location>
        <begin position="24"/>
        <end position="150"/>
    </location>
</feature>
<gene>
    <name evidence="3" type="ORF">DYI37_03960</name>
</gene>
<name>A0A371X716_9HYPH</name>
<sequence>MRFLASMMAIAILPVVAALPVHAAEIDFTPLVQGTIDLIAPAIASLFLGIILYGVAVLKKKTGIDLAIMQQGDNLMLYEGIRRGIETLGDKAVDRIQPHLSITVDSVEVAAVANRMIQKSPDLLKRMGLTETALKELVAERLRARLPLTA</sequence>
<keyword evidence="1" id="KW-0812">Transmembrane</keyword>
<evidence type="ECO:0000256" key="2">
    <source>
        <dbReference type="SAM" id="SignalP"/>
    </source>
</evidence>
<evidence type="ECO:0000313" key="3">
    <source>
        <dbReference type="EMBL" id="RFC65029.1"/>
    </source>
</evidence>
<dbReference type="AlphaFoldDB" id="A0A371X716"/>
<evidence type="ECO:0000313" key="4">
    <source>
        <dbReference type="Proteomes" id="UP000264310"/>
    </source>
</evidence>
<proteinExistence type="predicted"/>
<feature type="transmembrane region" description="Helical" evidence="1">
    <location>
        <begin position="39"/>
        <end position="58"/>
    </location>
</feature>
<protein>
    <submittedName>
        <fullName evidence="3">Uncharacterized protein</fullName>
    </submittedName>
</protein>
<dbReference type="Proteomes" id="UP000264310">
    <property type="component" value="Unassembled WGS sequence"/>
</dbReference>
<accession>A0A371X716</accession>
<keyword evidence="2" id="KW-0732">Signal</keyword>
<comment type="caution">
    <text evidence="3">The sequence shown here is derived from an EMBL/GenBank/DDBJ whole genome shotgun (WGS) entry which is preliminary data.</text>
</comment>
<reference evidence="3 4" key="1">
    <citation type="submission" date="2018-08" db="EMBL/GenBank/DDBJ databases">
        <title>Fulvimarina sp. 85, whole genome shotgun sequence.</title>
        <authorList>
            <person name="Tuo L."/>
        </authorList>
    </citation>
    <scope>NUCLEOTIDE SEQUENCE [LARGE SCALE GENOMIC DNA]</scope>
    <source>
        <strain evidence="3 4">85</strain>
    </source>
</reference>
<keyword evidence="1" id="KW-1133">Transmembrane helix</keyword>
<keyword evidence="1" id="KW-0472">Membrane</keyword>